<dbReference type="EMBL" id="DTDP01000099">
    <property type="protein sequence ID" value="HGK53840.1"/>
    <property type="molecule type" value="Genomic_DNA"/>
</dbReference>
<dbReference type="Pfam" id="PF13860">
    <property type="entry name" value="FlgD_ig"/>
    <property type="match status" value="1"/>
</dbReference>
<evidence type="ECO:0000313" key="2">
    <source>
        <dbReference type="EMBL" id="HGK53840.1"/>
    </source>
</evidence>
<reference evidence="2" key="1">
    <citation type="journal article" date="2020" name="mSystems">
        <title>Genome- and Community-Level Interaction Insights into Carbon Utilization and Element Cycling Functions of Hydrothermarchaeota in Hydrothermal Sediment.</title>
        <authorList>
            <person name="Zhou Z."/>
            <person name="Liu Y."/>
            <person name="Xu W."/>
            <person name="Pan J."/>
            <person name="Luo Z.H."/>
            <person name="Li M."/>
        </authorList>
    </citation>
    <scope>NUCLEOTIDE SEQUENCE [LARGE SCALE GENOMIC DNA]</scope>
    <source>
        <strain evidence="2">SpSt-695</strain>
    </source>
</reference>
<accession>A0A7V3ZT63</accession>
<protein>
    <recommendedName>
        <fullName evidence="1">FlgD/Vpr Ig-like domain-containing protein</fullName>
    </recommendedName>
</protein>
<evidence type="ECO:0000259" key="1">
    <source>
        <dbReference type="Pfam" id="PF13860"/>
    </source>
</evidence>
<feature type="domain" description="FlgD/Vpr Ig-like" evidence="1">
    <location>
        <begin position="481"/>
        <end position="546"/>
    </location>
</feature>
<name>A0A7V3ZT63_UNCW3</name>
<organism evidence="2">
    <name type="scientific">candidate division WOR-3 bacterium</name>
    <dbReference type="NCBI Taxonomy" id="2052148"/>
    <lineage>
        <taxon>Bacteria</taxon>
        <taxon>Bacteria division WOR-3</taxon>
    </lineage>
</organism>
<comment type="caution">
    <text evidence="2">The sequence shown here is derived from an EMBL/GenBank/DDBJ whole genome shotgun (WGS) entry which is preliminary data.</text>
</comment>
<proteinExistence type="predicted"/>
<dbReference type="Gene3D" id="2.60.40.4070">
    <property type="match status" value="1"/>
</dbReference>
<sequence>MKKLILIGIVSILYAQYPDTLDIIINPASGSIADYYRIVIYVKNKATGQIDTSFNGLIELCTDGDWGYKTLNLQYLYAFKGSVINDTLRIYRAGNVYVYGRCAVGRGRSEMLSLTPLSPYKSVILYTGQNLIRGYGKGNYVPTSIYAGDSLYFRIILTDKYYNPVSGNLPVHFSSNDSVAEYFPDSLTLLDSTRVKIKFKIATYPPQFFQPSDSRFVYSIPYDQNFKGDTLSPSFQVFAGNYEKLLLVAPGERHFPGDENRGKKGTIPYLPSAIPFYLKLFACDKYHNFLKGVNDTGILVFNPPDTLIDTVPSYINLINGVDSFRTTIFRGGAYVVYGLDKNINRQSPSVILQIVGSRYISEVSPDTVLSGNAIHLKIEFVDPQGSLVPHSHPIYLTPVNASNLQPASGIITPQVVQMELGKFEGDVIYTTQMSEEIKIKITDDLGTGEHYTDKIFVAYLKAVPDTLINYPNPFGKIGSEETYFVFYLPKPADVKIYIYDLFGNLIKKIEMNGVIGVNRTKWDGRNEKGKKVSSGSYIAILKATSGAEEIIETKRLISIIR</sequence>
<gene>
    <name evidence="2" type="ORF">ENU72_02305</name>
</gene>
<dbReference type="AlphaFoldDB" id="A0A7V3ZT63"/>
<dbReference type="InterPro" id="IPR025965">
    <property type="entry name" value="FlgD/Vpr_Ig-like"/>
</dbReference>